<gene>
    <name evidence="1" type="ORF">BCF44_13927</name>
</gene>
<reference evidence="1 2" key="1">
    <citation type="submission" date="2018-08" db="EMBL/GenBank/DDBJ databases">
        <title>Genomic Encyclopedia of Archaeal and Bacterial Type Strains, Phase II (KMG-II): from individual species to whole genera.</title>
        <authorList>
            <person name="Goeker M."/>
        </authorList>
    </citation>
    <scope>NUCLEOTIDE SEQUENCE [LARGE SCALE GENOMIC DNA]</scope>
    <source>
        <strain evidence="1 2">DSM 45791</strain>
    </source>
</reference>
<keyword evidence="2" id="KW-1185">Reference proteome</keyword>
<comment type="caution">
    <text evidence="1">The sequence shown here is derived from an EMBL/GenBank/DDBJ whole genome shotgun (WGS) entry which is preliminary data.</text>
</comment>
<proteinExistence type="predicted"/>
<evidence type="ECO:0000313" key="1">
    <source>
        <dbReference type="EMBL" id="REH17995.1"/>
    </source>
</evidence>
<sequence length="66" mass="7126">MVPYPNKTHVIRCWDAVDRQRTITVVRLPGGRVGFRLPPGEWAELEAADVAKFVVAVGGAVATPIA</sequence>
<evidence type="ECO:0000313" key="2">
    <source>
        <dbReference type="Proteomes" id="UP000256269"/>
    </source>
</evidence>
<dbReference type="AlphaFoldDB" id="A0A3E0G7R1"/>
<accession>A0A3E0G7R1</accession>
<organism evidence="1 2">
    <name type="scientific">Kutzneria buriramensis</name>
    <dbReference type="NCBI Taxonomy" id="1045776"/>
    <lineage>
        <taxon>Bacteria</taxon>
        <taxon>Bacillati</taxon>
        <taxon>Actinomycetota</taxon>
        <taxon>Actinomycetes</taxon>
        <taxon>Pseudonocardiales</taxon>
        <taxon>Pseudonocardiaceae</taxon>
        <taxon>Kutzneria</taxon>
    </lineage>
</organism>
<dbReference type="EMBL" id="QUNO01000039">
    <property type="protein sequence ID" value="REH17995.1"/>
    <property type="molecule type" value="Genomic_DNA"/>
</dbReference>
<name>A0A3E0G7R1_9PSEU</name>
<protein>
    <submittedName>
        <fullName evidence="1">Uncharacterized protein</fullName>
    </submittedName>
</protein>
<dbReference type="Proteomes" id="UP000256269">
    <property type="component" value="Unassembled WGS sequence"/>
</dbReference>